<dbReference type="SUPFAM" id="SSF52833">
    <property type="entry name" value="Thioredoxin-like"/>
    <property type="match status" value="1"/>
</dbReference>
<gene>
    <name evidence="5" type="ORF">FNV43_RR06120</name>
</gene>
<accession>A0A8K0HCV6</accession>
<evidence type="ECO:0000259" key="4">
    <source>
        <dbReference type="PROSITE" id="PS51352"/>
    </source>
</evidence>
<protein>
    <recommendedName>
        <fullName evidence="4">Thioredoxin domain-containing protein</fullName>
    </recommendedName>
</protein>
<evidence type="ECO:0000256" key="3">
    <source>
        <dbReference type="ARBA" id="ARBA00023284"/>
    </source>
</evidence>
<comment type="caution">
    <text evidence="5">The sequence shown here is derived from an EMBL/GenBank/DDBJ whole genome shotgun (WGS) entry which is preliminary data.</text>
</comment>
<keyword evidence="6" id="KW-1185">Reference proteome</keyword>
<dbReference type="PROSITE" id="PS51352">
    <property type="entry name" value="THIOREDOXIN_2"/>
    <property type="match status" value="1"/>
</dbReference>
<dbReference type="PANTHER" id="PTHR46115">
    <property type="entry name" value="THIOREDOXIN-LIKE PROTEIN 1"/>
    <property type="match status" value="1"/>
</dbReference>
<dbReference type="CDD" id="cd02947">
    <property type="entry name" value="TRX_family"/>
    <property type="match status" value="1"/>
</dbReference>
<proteinExistence type="predicted"/>
<evidence type="ECO:0000313" key="5">
    <source>
        <dbReference type="EMBL" id="KAF3450041.1"/>
    </source>
</evidence>
<dbReference type="OrthoDB" id="2121326at2759"/>
<keyword evidence="3" id="KW-0676">Redox-active center</keyword>
<evidence type="ECO:0000256" key="2">
    <source>
        <dbReference type="ARBA" id="ARBA00023157"/>
    </source>
</evidence>
<name>A0A8K0HCV6_9ROSA</name>
<dbReference type="AlphaFoldDB" id="A0A8K0HCV6"/>
<organism evidence="5 6">
    <name type="scientific">Rhamnella rubrinervis</name>
    <dbReference type="NCBI Taxonomy" id="2594499"/>
    <lineage>
        <taxon>Eukaryota</taxon>
        <taxon>Viridiplantae</taxon>
        <taxon>Streptophyta</taxon>
        <taxon>Embryophyta</taxon>
        <taxon>Tracheophyta</taxon>
        <taxon>Spermatophyta</taxon>
        <taxon>Magnoliopsida</taxon>
        <taxon>eudicotyledons</taxon>
        <taxon>Gunneridae</taxon>
        <taxon>Pentapetalae</taxon>
        <taxon>rosids</taxon>
        <taxon>fabids</taxon>
        <taxon>Rosales</taxon>
        <taxon>Rhamnaceae</taxon>
        <taxon>rhamnoid group</taxon>
        <taxon>Rhamneae</taxon>
        <taxon>Rhamnella</taxon>
    </lineage>
</organism>
<dbReference type="InterPro" id="IPR013766">
    <property type="entry name" value="Thioredoxin_domain"/>
</dbReference>
<feature type="domain" description="Thioredoxin" evidence="4">
    <location>
        <begin position="35"/>
        <end position="186"/>
    </location>
</feature>
<dbReference type="Gene3D" id="3.40.30.10">
    <property type="entry name" value="Glutaredoxin"/>
    <property type="match status" value="1"/>
</dbReference>
<dbReference type="PRINTS" id="PR00421">
    <property type="entry name" value="THIOREDOXIN"/>
</dbReference>
<evidence type="ECO:0000313" key="6">
    <source>
        <dbReference type="Proteomes" id="UP000796880"/>
    </source>
</evidence>
<dbReference type="FunFam" id="3.40.30.10:FF:000245">
    <property type="entry name" value="Thioredoxin"/>
    <property type="match status" value="1"/>
</dbReference>
<dbReference type="InterPro" id="IPR036249">
    <property type="entry name" value="Thioredoxin-like_sf"/>
</dbReference>
<reference evidence="5" key="1">
    <citation type="submission" date="2020-03" db="EMBL/GenBank/DDBJ databases">
        <title>A high-quality chromosome-level genome assembly of a woody plant with both climbing and erect habits, Rhamnella rubrinervis.</title>
        <authorList>
            <person name="Lu Z."/>
            <person name="Yang Y."/>
            <person name="Zhu X."/>
            <person name="Sun Y."/>
        </authorList>
    </citation>
    <scope>NUCLEOTIDE SEQUENCE</scope>
    <source>
        <strain evidence="5">BYM</strain>
        <tissue evidence="5">Leaf</tissue>
    </source>
</reference>
<keyword evidence="2" id="KW-1015">Disulfide bond</keyword>
<dbReference type="Pfam" id="PF00085">
    <property type="entry name" value="Thioredoxin"/>
    <property type="match status" value="1"/>
</dbReference>
<dbReference type="Proteomes" id="UP000796880">
    <property type="component" value="Unassembled WGS sequence"/>
</dbReference>
<dbReference type="EMBL" id="VOIH02000003">
    <property type="protein sequence ID" value="KAF3450041.1"/>
    <property type="molecule type" value="Genomic_DNA"/>
</dbReference>
<evidence type="ECO:0000256" key="1">
    <source>
        <dbReference type="ARBA" id="ARBA00022982"/>
    </source>
</evidence>
<keyword evidence="1" id="KW-0249">Electron transport</keyword>
<keyword evidence="1" id="KW-0813">Transport</keyword>
<sequence>MARNSVVVVRQVIRHHSKLCVTGHHLLHPLRSTSVQAISPPPSSPITYPSKPISKNFYFSKFPFLQYRSLSSSSDPSNIVLIKSEEGFKSALSRVQDESLPAIFYFTAVWCGPCRAISPILTELSSHYPHVTTYKIDIDEDLGNTLSLLNISSVPTFHFFQNGKKGAEVIGADVAALKNTMEKLYK</sequence>